<protein>
    <submittedName>
        <fullName evidence="2">Uncharacterized protein</fullName>
    </submittedName>
</protein>
<dbReference type="Proteomes" id="UP000694416">
    <property type="component" value="Unplaced"/>
</dbReference>
<keyword evidence="3" id="KW-1185">Reference proteome</keyword>
<dbReference type="AlphaFoldDB" id="A0A8C9HBI9"/>
<name>A0A8C9HBI9_9PRIM</name>
<accession>A0A8C9HBI9</accession>
<dbReference type="Ensembl" id="ENSPTET00000022509.1">
    <property type="protein sequence ID" value="ENSPTEP00000015055.1"/>
    <property type="gene ID" value="ENSPTEG00000016758.1"/>
</dbReference>
<evidence type="ECO:0000313" key="3">
    <source>
        <dbReference type="Proteomes" id="UP000694416"/>
    </source>
</evidence>
<evidence type="ECO:0000256" key="1">
    <source>
        <dbReference type="SAM" id="MobiDB-lite"/>
    </source>
</evidence>
<reference evidence="2" key="1">
    <citation type="submission" date="2025-08" db="UniProtKB">
        <authorList>
            <consortium name="Ensembl"/>
        </authorList>
    </citation>
    <scope>IDENTIFICATION</scope>
</reference>
<sequence length="104" mass="11194">LPVKGKKEKAGASLPGGSKRNQEWPILSPAAALSSTNTAHDASDCPHFQGFLPPGAPKAKKRKSETLEVALHNTSISVTENRSRGRAIRRIQLLQAKETLLKTT</sequence>
<evidence type="ECO:0000313" key="2">
    <source>
        <dbReference type="Ensembl" id="ENSPTEP00000015055.1"/>
    </source>
</evidence>
<organism evidence="2 3">
    <name type="scientific">Piliocolobus tephrosceles</name>
    <name type="common">Ugandan red Colobus</name>
    <dbReference type="NCBI Taxonomy" id="591936"/>
    <lineage>
        <taxon>Eukaryota</taxon>
        <taxon>Metazoa</taxon>
        <taxon>Chordata</taxon>
        <taxon>Craniata</taxon>
        <taxon>Vertebrata</taxon>
        <taxon>Euteleostomi</taxon>
        <taxon>Mammalia</taxon>
        <taxon>Eutheria</taxon>
        <taxon>Euarchontoglires</taxon>
        <taxon>Primates</taxon>
        <taxon>Haplorrhini</taxon>
        <taxon>Catarrhini</taxon>
        <taxon>Cercopithecidae</taxon>
        <taxon>Colobinae</taxon>
        <taxon>Piliocolobus</taxon>
    </lineage>
</organism>
<proteinExistence type="predicted"/>
<reference evidence="2" key="2">
    <citation type="submission" date="2025-09" db="UniProtKB">
        <authorList>
            <consortium name="Ensembl"/>
        </authorList>
    </citation>
    <scope>IDENTIFICATION</scope>
</reference>
<feature type="region of interest" description="Disordered" evidence="1">
    <location>
        <begin position="1"/>
        <end position="64"/>
    </location>
</feature>